<gene>
    <name evidence="1" type="ORF">NCGR_LOCUS62657</name>
</gene>
<organism evidence="1 2">
    <name type="scientific">Miscanthus lutarioriparius</name>
    <dbReference type="NCBI Taxonomy" id="422564"/>
    <lineage>
        <taxon>Eukaryota</taxon>
        <taxon>Viridiplantae</taxon>
        <taxon>Streptophyta</taxon>
        <taxon>Embryophyta</taxon>
        <taxon>Tracheophyta</taxon>
        <taxon>Spermatophyta</taxon>
        <taxon>Magnoliopsida</taxon>
        <taxon>Liliopsida</taxon>
        <taxon>Poales</taxon>
        <taxon>Poaceae</taxon>
        <taxon>PACMAD clade</taxon>
        <taxon>Panicoideae</taxon>
        <taxon>Andropogonodae</taxon>
        <taxon>Andropogoneae</taxon>
        <taxon>Saccharinae</taxon>
        <taxon>Miscanthus</taxon>
    </lineage>
</organism>
<sequence length="104" mass="10868">MCDALVGLVWNPISTQATKAALVTAYYLVAASDRGAARFAELGVVAVLVEALVDGVLCADAGLAAARAHALAVLVLVKKMFRVSDMATDIVVQDRSQEQPSQPI</sequence>
<protein>
    <submittedName>
        <fullName evidence="1">Uncharacterized protein</fullName>
    </submittedName>
</protein>
<comment type="caution">
    <text evidence="1">The sequence shown here is derived from an EMBL/GenBank/DDBJ whole genome shotgun (WGS) entry which is preliminary data.</text>
</comment>
<proteinExistence type="predicted"/>
<dbReference type="Proteomes" id="UP000604825">
    <property type="component" value="Unassembled WGS sequence"/>
</dbReference>
<evidence type="ECO:0000313" key="1">
    <source>
        <dbReference type="EMBL" id="CAD6338559.1"/>
    </source>
</evidence>
<dbReference type="AlphaFoldDB" id="A0A811S7Q0"/>
<name>A0A811S7Q0_9POAL</name>
<keyword evidence="2" id="KW-1185">Reference proteome</keyword>
<accession>A0A811S7Q0</accession>
<reference evidence="1" key="1">
    <citation type="submission" date="2020-10" db="EMBL/GenBank/DDBJ databases">
        <authorList>
            <person name="Han B."/>
            <person name="Lu T."/>
            <person name="Zhao Q."/>
            <person name="Huang X."/>
            <person name="Zhao Y."/>
        </authorList>
    </citation>
    <scope>NUCLEOTIDE SEQUENCE</scope>
</reference>
<dbReference type="EMBL" id="CAJGYO010000019">
    <property type="protein sequence ID" value="CAD6338559.1"/>
    <property type="molecule type" value="Genomic_DNA"/>
</dbReference>
<evidence type="ECO:0000313" key="2">
    <source>
        <dbReference type="Proteomes" id="UP000604825"/>
    </source>
</evidence>